<dbReference type="RefSeq" id="WP_344617238.1">
    <property type="nucleotide sequence ID" value="NZ_BAAARV010000072.1"/>
</dbReference>
<gene>
    <name evidence="1" type="ORF">GCM10010170_073690</name>
</gene>
<organism evidence="1 2">
    <name type="scientific">Dactylosporangium salmoneum</name>
    <dbReference type="NCBI Taxonomy" id="53361"/>
    <lineage>
        <taxon>Bacteria</taxon>
        <taxon>Bacillati</taxon>
        <taxon>Actinomycetota</taxon>
        <taxon>Actinomycetes</taxon>
        <taxon>Micromonosporales</taxon>
        <taxon>Micromonosporaceae</taxon>
        <taxon>Dactylosporangium</taxon>
    </lineage>
</organism>
<sequence>MAEMLMLMFSYFEHDWDESIEGAAESDAELMRRVTEGEWMPYAGDEPDPQDIATIEQLAARARESIDEWDVPEDVVRIPIEKLRALIAAGGWTFVAGEFMEFEGHHNDTEYIVKLTRAASS</sequence>
<dbReference type="Proteomes" id="UP001501444">
    <property type="component" value="Unassembled WGS sequence"/>
</dbReference>
<accession>A0ABN3H7Z0</accession>
<evidence type="ECO:0000313" key="1">
    <source>
        <dbReference type="EMBL" id="GAA2371818.1"/>
    </source>
</evidence>
<dbReference type="EMBL" id="BAAARV010000072">
    <property type="protein sequence ID" value="GAA2371818.1"/>
    <property type="molecule type" value="Genomic_DNA"/>
</dbReference>
<evidence type="ECO:0000313" key="2">
    <source>
        <dbReference type="Proteomes" id="UP001501444"/>
    </source>
</evidence>
<comment type="caution">
    <text evidence="1">The sequence shown here is derived from an EMBL/GenBank/DDBJ whole genome shotgun (WGS) entry which is preliminary data.</text>
</comment>
<keyword evidence="2" id="KW-1185">Reference proteome</keyword>
<proteinExistence type="predicted"/>
<protein>
    <submittedName>
        <fullName evidence="1">Uncharacterized protein</fullName>
    </submittedName>
</protein>
<name>A0ABN3H7Z0_9ACTN</name>
<reference evidence="1 2" key="1">
    <citation type="journal article" date="2019" name="Int. J. Syst. Evol. Microbiol.">
        <title>The Global Catalogue of Microorganisms (GCM) 10K type strain sequencing project: providing services to taxonomists for standard genome sequencing and annotation.</title>
        <authorList>
            <consortium name="The Broad Institute Genomics Platform"/>
            <consortium name="The Broad Institute Genome Sequencing Center for Infectious Disease"/>
            <person name="Wu L."/>
            <person name="Ma J."/>
        </authorList>
    </citation>
    <scope>NUCLEOTIDE SEQUENCE [LARGE SCALE GENOMIC DNA]</scope>
    <source>
        <strain evidence="1 2">JCM 3272</strain>
    </source>
</reference>